<evidence type="ECO:0000313" key="1">
    <source>
        <dbReference type="EMBL" id="EXX58255.1"/>
    </source>
</evidence>
<dbReference type="AlphaFoldDB" id="A0A015IVG2"/>
<dbReference type="Proteomes" id="UP000022910">
    <property type="component" value="Unassembled WGS sequence"/>
</dbReference>
<proteinExistence type="predicted"/>
<accession>A0A015IVG2</accession>
<sequence length="163" mass="19004">MAAIRKELVYAAIRKVDALIDVSIYNDMTEIHESQIKSIFDDESLISDEKLEAIRILIEDHDYQKVLLNEGTKRLCKECQKDCFATLYCEHCVRTYLINNFSNWTSGNSDIDNLIQECQKVSLRPDKIIEWIPYNKLQNSKYITKGGYSEIYSALWTDGEYVE</sequence>
<comment type="caution">
    <text evidence="1">The sequence shown here is derived from an EMBL/GenBank/DDBJ whole genome shotgun (WGS) entry which is preliminary data.</text>
</comment>
<gene>
    <name evidence="1" type="ORF">RirG_199680</name>
</gene>
<organism evidence="1 2">
    <name type="scientific">Rhizophagus irregularis (strain DAOM 197198w)</name>
    <name type="common">Glomus intraradices</name>
    <dbReference type="NCBI Taxonomy" id="1432141"/>
    <lineage>
        <taxon>Eukaryota</taxon>
        <taxon>Fungi</taxon>
        <taxon>Fungi incertae sedis</taxon>
        <taxon>Mucoromycota</taxon>
        <taxon>Glomeromycotina</taxon>
        <taxon>Glomeromycetes</taxon>
        <taxon>Glomerales</taxon>
        <taxon>Glomeraceae</taxon>
        <taxon>Rhizophagus</taxon>
    </lineage>
</organism>
<name>A0A015IVG2_RHIIW</name>
<dbReference type="HOGENOM" id="CLU_000288_7_27_1"/>
<keyword evidence="2" id="KW-1185">Reference proteome</keyword>
<protein>
    <submittedName>
        <fullName evidence="1">Uncharacterized protein</fullName>
    </submittedName>
</protein>
<reference evidence="1 2" key="1">
    <citation type="submission" date="2014-02" db="EMBL/GenBank/DDBJ databases">
        <title>Single nucleus genome sequencing reveals high similarity among nuclei of an endomycorrhizal fungus.</title>
        <authorList>
            <person name="Lin K."/>
            <person name="Geurts R."/>
            <person name="Zhang Z."/>
            <person name="Limpens E."/>
            <person name="Saunders D.G."/>
            <person name="Mu D."/>
            <person name="Pang E."/>
            <person name="Cao H."/>
            <person name="Cha H."/>
            <person name="Lin T."/>
            <person name="Zhou Q."/>
            <person name="Shang Y."/>
            <person name="Li Y."/>
            <person name="Ivanov S."/>
            <person name="Sharma T."/>
            <person name="Velzen R.V."/>
            <person name="Ruijter N.D."/>
            <person name="Aanen D.K."/>
            <person name="Win J."/>
            <person name="Kamoun S."/>
            <person name="Bisseling T."/>
            <person name="Huang S."/>
        </authorList>
    </citation>
    <scope>NUCLEOTIDE SEQUENCE [LARGE SCALE GENOMIC DNA]</scope>
    <source>
        <strain evidence="2">DAOM197198w</strain>
    </source>
</reference>
<evidence type="ECO:0000313" key="2">
    <source>
        <dbReference type="Proteomes" id="UP000022910"/>
    </source>
</evidence>
<dbReference type="EMBL" id="JEMT01026967">
    <property type="protein sequence ID" value="EXX58255.1"/>
    <property type="molecule type" value="Genomic_DNA"/>
</dbReference>